<accession>G2XVU0</accession>
<sequence>MYRSPFSFYGYAWVIVDKHVDLTDTFLVLQHVRYKSAQKTRNEAYVLASQVQRKVIMEENNIPFIWPKAMLPRLFKSGGNFTSKFSIGDHERTLRNYRYLYDSDSDSDSDL</sequence>
<dbReference type="AlphaFoldDB" id="G2XVU0"/>
<evidence type="ECO:0000313" key="2">
    <source>
        <dbReference type="Proteomes" id="UP000008177"/>
    </source>
</evidence>
<dbReference type="Proteomes" id="UP000008177">
    <property type="component" value="Unplaced contigs"/>
</dbReference>
<proteinExistence type="predicted"/>
<dbReference type="EMBL" id="FQ790271">
    <property type="protein sequence ID" value="CCD44610.1"/>
    <property type="molecule type" value="Genomic_DNA"/>
</dbReference>
<protein>
    <submittedName>
        <fullName evidence="1">Uncharacterized protein</fullName>
    </submittedName>
</protein>
<dbReference type="HOGENOM" id="CLU_2157990_0_0_1"/>
<dbReference type="InParanoid" id="G2XVU0"/>
<organism evidence="1 2">
    <name type="scientific">Botryotinia fuckeliana (strain T4)</name>
    <name type="common">Noble rot fungus</name>
    <name type="synonym">Botrytis cinerea</name>
    <dbReference type="NCBI Taxonomy" id="999810"/>
    <lineage>
        <taxon>Eukaryota</taxon>
        <taxon>Fungi</taxon>
        <taxon>Dikarya</taxon>
        <taxon>Ascomycota</taxon>
        <taxon>Pezizomycotina</taxon>
        <taxon>Leotiomycetes</taxon>
        <taxon>Helotiales</taxon>
        <taxon>Sclerotiniaceae</taxon>
        <taxon>Botrytis</taxon>
    </lineage>
</organism>
<gene>
    <name evidence="1" type="ORF">BofuT4_P055110.1</name>
</gene>
<name>G2XVU0_BOTF4</name>
<reference evidence="2" key="1">
    <citation type="journal article" date="2011" name="PLoS Genet.">
        <title>Genomic analysis of the necrotrophic fungal pathogens Sclerotinia sclerotiorum and Botrytis cinerea.</title>
        <authorList>
            <person name="Amselem J."/>
            <person name="Cuomo C.A."/>
            <person name="van Kan J.A."/>
            <person name="Viaud M."/>
            <person name="Benito E.P."/>
            <person name="Couloux A."/>
            <person name="Coutinho P.M."/>
            <person name="de Vries R.P."/>
            <person name="Dyer P.S."/>
            <person name="Fillinger S."/>
            <person name="Fournier E."/>
            <person name="Gout L."/>
            <person name="Hahn M."/>
            <person name="Kohn L."/>
            <person name="Lapalu N."/>
            <person name="Plummer K.M."/>
            <person name="Pradier J.M."/>
            <person name="Quevillon E."/>
            <person name="Sharon A."/>
            <person name="Simon A."/>
            <person name="ten Have A."/>
            <person name="Tudzynski B."/>
            <person name="Tudzynski P."/>
            <person name="Wincker P."/>
            <person name="Andrew M."/>
            <person name="Anthouard V."/>
            <person name="Beever R.E."/>
            <person name="Beffa R."/>
            <person name="Benoit I."/>
            <person name="Bouzid O."/>
            <person name="Brault B."/>
            <person name="Chen Z."/>
            <person name="Choquer M."/>
            <person name="Collemare J."/>
            <person name="Cotton P."/>
            <person name="Danchin E.G."/>
            <person name="Da Silva C."/>
            <person name="Gautier A."/>
            <person name="Giraud C."/>
            <person name="Giraud T."/>
            <person name="Gonzalez C."/>
            <person name="Grossetete S."/>
            <person name="Guldener U."/>
            <person name="Henrissat B."/>
            <person name="Howlett B.J."/>
            <person name="Kodira C."/>
            <person name="Kretschmer M."/>
            <person name="Lappartient A."/>
            <person name="Leroch M."/>
            <person name="Levis C."/>
            <person name="Mauceli E."/>
            <person name="Neuveglise C."/>
            <person name="Oeser B."/>
            <person name="Pearson M."/>
            <person name="Poulain J."/>
            <person name="Poussereau N."/>
            <person name="Quesneville H."/>
            <person name="Rascle C."/>
            <person name="Schumacher J."/>
            <person name="Segurens B."/>
            <person name="Sexton A."/>
            <person name="Silva E."/>
            <person name="Sirven C."/>
            <person name="Soanes D.M."/>
            <person name="Talbot N.J."/>
            <person name="Templeton M."/>
            <person name="Yandava C."/>
            <person name="Yarden O."/>
            <person name="Zeng Q."/>
            <person name="Rollins J.A."/>
            <person name="Lebrun M.H."/>
            <person name="Dickman M."/>
        </authorList>
    </citation>
    <scope>NUCLEOTIDE SEQUENCE [LARGE SCALE GENOMIC DNA]</scope>
    <source>
        <strain evidence="2">T4</strain>
    </source>
</reference>
<evidence type="ECO:0000313" key="1">
    <source>
        <dbReference type="EMBL" id="CCD44610.1"/>
    </source>
</evidence>